<sequence>MSATILWLCVALLALLQPMVKSMERSSSERIQRSLPHSQSQLHAEEAKQSWEAGSIADPFGSTSIENNNYQGLVGRPGIDFPVLTHIPRTVFECENHGNGYFADLEARCQVFHICDEGKKISFLCPNGTIFRQLDLICDWWFKVDCASTPNHYAESTEMLSLAKRARLQSKHPVPQPIHEHGGSLKIDIQNRDKFLLKDVGWNRHADSANSFDATKDSLTGNESNGSGSRVRKGRGRKLSASQDEIQDTAQTASFASIVQKMFNSYHENDQKASKVKVGQSGDDVGRENIGKEQSRKDTFKIGSRNHSVNYIPYTTARKLNLGSKVAQFYTPTVPSIPARTVAATIGDGGGIKADRRSDDDSLSYVRGKAEMDESVMDHAMEIMKTIKSLKVGNPQNEAAHGDYATLMRDADPMQMRNQLVAFPTSSAMRSVNNILHLPASRNQETDSKAKSMLSSAGYGQTRSSKSELAIDVGHRSLLTHKTLKQYDRLFNSKQEEDGNDVYNVDNSTSYDQHNVDQALEHDLEGQSSRYPAFGMSNASQIRELAQVFTHALSAYLQDPVTFRRILTEIRPKAPMQLVSIKEENSIDGILEKPTNLPNIGAAYYTPLRTHENFEVLDFSDITTPIPSTYSPFVESSTTPLPTSLINPQRNVQYAVRGTKEGKSLSIQFINNQRNELADEVNGELGTQPSSNHGGSHSQQTKTNTVESTATGTPVKPIYNRLVTYAPVEIETTSYRTSFTSEAVDSIPSPESILKPPRRNDLETLKTTLPLEEEEQLQRSQSGSIFSSFQQNMVHNRNVMEKYNIVSLENSGNSLTSIGNQSEPENNDKKDNQTLSNQSTPVDTRTTKSYTVFFDPLTINDELMAQFKVNPTQINPTAERLTIATQSNDNMFNSKISSGTTAATTPTSHDSLSSINPVSMQDYSGMQKKANEMFGNLDDEQVDKLMHAMKMADKNKSMRRLILLLIRTCDDDTSTANEESRKALLDALMNIDGERTNSERFEMQNHRRGKQIGTRTTSQFLRDVSAKNVFGMESNYSNYNEADDLHIDGESVEQRTSTYATQATSFMQYLSSESHLLNENEQDDDNQESTAYTTTTLPTTPLQTTVDYTTAETTTIATVDETTTRSDKDGLLATTTFYTDTPHTSAESLESTLSNFQRVSPESVNERYEKDLSDSIGHHFPVQRKKKQDTPHHSDTRALELLKSLYTLAARWG</sequence>
<dbReference type="PROSITE" id="PS50940">
    <property type="entry name" value="CHIT_BIND_II"/>
    <property type="match status" value="1"/>
</dbReference>
<evidence type="ECO:0000313" key="4">
    <source>
        <dbReference type="EMBL" id="MBW37164.1"/>
    </source>
</evidence>
<proteinExistence type="predicted"/>
<dbReference type="Gene3D" id="2.170.140.10">
    <property type="entry name" value="Chitin binding domain"/>
    <property type="match status" value="1"/>
</dbReference>
<reference evidence="4" key="1">
    <citation type="submission" date="2018-01" db="EMBL/GenBank/DDBJ databases">
        <title>An insight into the sialome of Amazonian anophelines.</title>
        <authorList>
            <person name="Ribeiro J.M."/>
            <person name="Scarpassa V."/>
            <person name="Calvo E."/>
        </authorList>
    </citation>
    <scope>NUCLEOTIDE SEQUENCE</scope>
    <source>
        <tissue evidence="4">Salivary glands</tissue>
    </source>
</reference>
<dbReference type="AlphaFoldDB" id="A0A2M4A8N1"/>
<feature type="signal peptide" evidence="2">
    <location>
        <begin position="1"/>
        <end position="22"/>
    </location>
</feature>
<dbReference type="EMBL" id="GGFK01003843">
    <property type="protein sequence ID" value="MBW37164.1"/>
    <property type="molecule type" value="Transcribed_RNA"/>
</dbReference>
<accession>A0A2M4A8N1</accession>
<dbReference type="GO" id="GO:0008061">
    <property type="term" value="F:chitin binding"/>
    <property type="evidence" value="ECO:0007669"/>
    <property type="project" value="InterPro"/>
</dbReference>
<feature type="domain" description="Chitin-binding type-2" evidence="3">
    <location>
        <begin position="91"/>
        <end position="148"/>
    </location>
</feature>
<feature type="region of interest" description="Disordered" evidence="1">
    <location>
        <begin position="814"/>
        <end position="843"/>
    </location>
</feature>
<dbReference type="SMART" id="SM00494">
    <property type="entry name" value="ChtBD2"/>
    <property type="match status" value="1"/>
</dbReference>
<keyword evidence="2" id="KW-0732">Signal</keyword>
<name>A0A2M4A8N1_9DIPT</name>
<feature type="compositionally biased region" description="Polar residues" evidence="1">
    <location>
        <begin position="211"/>
        <end position="223"/>
    </location>
</feature>
<feature type="compositionally biased region" description="Polar residues" evidence="1">
    <location>
        <begin position="685"/>
        <end position="712"/>
    </location>
</feature>
<protein>
    <submittedName>
        <fullName evidence="4">Putative chitin binding peritrophin-a domain protein</fullName>
    </submittedName>
</protein>
<dbReference type="PANTHER" id="PTHR22933">
    <property type="entry name" value="FI18007P1-RELATED"/>
    <property type="match status" value="1"/>
</dbReference>
<dbReference type="Pfam" id="PF01607">
    <property type="entry name" value="CBM_14"/>
    <property type="match status" value="1"/>
</dbReference>
<dbReference type="InterPro" id="IPR036508">
    <property type="entry name" value="Chitin-bd_dom_sf"/>
</dbReference>
<feature type="region of interest" description="Disordered" evidence="1">
    <location>
        <begin position="211"/>
        <end position="247"/>
    </location>
</feature>
<feature type="region of interest" description="Disordered" evidence="1">
    <location>
        <begin position="740"/>
        <end position="761"/>
    </location>
</feature>
<feature type="region of interest" description="Disordered" evidence="1">
    <location>
        <begin position="272"/>
        <end position="295"/>
    </location>
</feature>
<evidence type="ECO:0000259" key="3">
    <source>
        <dbReference type="PROSITE" id="PS50940"/>
    </source>
</evidence>
<dbReference type="SUPFAM" id="SSF57625">
    <property type="entry name" value="Invertebrate chitin-binding proteins"/>
    <property type="match status" value="1"/>
</dbReference>
<dbReference type="InterPro" id="IPR052976">
    <property type="entry name" value="Scoloptoxin-like"/>
</dbReference>
<evidence type="ECO:0000256" key="1">
    <source>
        <dbReference type="SAM" id="MobiDB-lite"/>
    </source>
</evidence>
<feature type="region of interest" description="Disordered" evidence="1">
    <location>
        <begin position="683"/>
        <end position="713"/>
    </location>
</feature>
<dbReference type="InterPro" id="IPR002557">
    <property type="entry name" value="Chitin-bd_dom"/>
</dbReference>
<dbReference type="PANTHER" id="PTHR22933:SF42">
    <property type="entry name" value="FI18455P1-RELATED"/>
    <property type="match status" value="1"/>
</dbReference>
<dbReference type="GO" id="GO:0005576">
    <property type="term" value="C:extracellular region"/>
    <property type="evidence" value="ECO:0007669"/>
    <property type="project" value="InterPro"/>
</dbReference>
<feature type="compositionally biased region" description="Basic and acidic residues" evidence="1">
    <location>
        <begin position="284"/>
        <end position="295"/>
    </location>
</feature>
<feature type="compositionally biased region" description="Polar residues" evidence="1">
    <location>
        <begin position="833"/>
        <end position="843"/>
    </location>
</feature>
<feature type="chain" id="PRO_5014772776" evidence="2">
    <location>
        <begin position="23"/>
        <end position="1213"/>
    </location>
</feature>
<feature type="compositionally biased region" description="Polar residues" evidence="1">
    <location>
        <begin position="814"/>
        <end position="824"/>
    </location>
</feature>
<evidence type="ECO:0000256" key="2">
    <source>
        <dbReference type="SAM" id="SignalP"/>
    </source>
</evidence>
<organism evidence="4">
    <name type="scientific">Anopheles triannulatus</name>
    <dbReference type="NCBI Taxonomy" id="58253"/>
    <lineage>
        <taxon>Eukaryota</taxon>
        <taxon>Metazoa</taxon>
        <taxon>Ecdysozoa</taxon>
        <taxon>Arthropoda</taxon>
        <taxon>Hexapoda</taxon>
        <taxon>Insecta</taxon>
        <taxon>Pterygota</taxon>
        <taxon>Neoptera</taxon>
        <taxon>Endopterygota</taxon>
        <taxon>Diptera</taxon>
        <taxon>Nematocera</taxon>
        <taxon>Culicoidea</taxon>
        <taxon>Culicidae</taxon>
        <taxon>Anophelinae</taxon>
        <taxon>Anopheles</taxon>
    </lineage>
</organism>